<dbReference type="Pfam" id="PF00353">
    <property type="entry name" value="HemolysinCabind"/>
    <property type="match status" value="3"/>
</dbReference>
<dbReference type="Pfam" id="PF00413">
    <property type="entry name" value="Peptidase_M10"/>
    <property type="match status" value="1"/>
</dbReference>
<dbReference type="InterPro" id="IPR050557">
    <property type="entry name" value="RTX_toxin/Mannuronan_C5-epim"/>
</dbReference>
<keyword evidence="6" id="KW-0479">Metal-binding</keyword>
<dbReference type="Gene3D" id="3.40.390.10">
    <property type="entry name" value="Collagenase (Catalytic Domain)"/>
    <property type="match status" value="1"/>
</dbReference>
<evidence type="ECO:0000259" key="10">
    <source>
        <dbReference type="SMART" id="SM00235"/>
    </source>
</evidence>
<evidence type="ECO:0000256" key="2">
    <source>
        <dbReference type="ARBA" id="ARBA00004613"/>
    </source>
</evidence>
<keyword evidence="9" id="KW-0862">Zinc</keyword>
<dbReference type="InterPro" id="IPR011049">
    <property type="entry name" value="Serralysin-like_metalloprot_C"/>
</dbReference>
<dbReference type="SUPFAM" id="SSF55486">
    <property type="entry name" value="Metalloproteases ('zincins'), catalytic domain"/>
    <property type="match status" value="1"/>
</dbReference>
<evidence type="ECO:0000256" key="4">
    <source>
        <dbReference type="ARBA" id="ARBA00022525"/>
    </source>
</evidence>
<name>A0ABW6CKW4_9CAUL</name>
<accession>A0ABW6CKW4</accession>
<dbReference type="EMBL" id="JAOTJD010000007">
    <property type="protein sequence ID" value="MFD3263419.1"/>
    <property type="molecule type" value="Genomic_DNA"/>
</dbReference>
<evidence type="ECO:0000256" key="7">
    <source>
        <dbReference type="ARBA" id="ARBA00022737"/>
    </source>
</evidence>
<proteinExistence type="inferred from homology"/>
<dbReference type="PRINTS" id="PR00313">
    <property type="entry name" value="CABNDNGRPT"/>
</dbReference>
<keyword evidence="8" id="KW-0378">Hydrolase</keyword>
<evidence type="ECO:0000256" key="6">
    <source>
        <dbReference type="ARBA" id="ARBA00022723"/>
    </source>
</evidence>
<evidence type="ECO:0000313" key="12">
    <source>
        <dbReference type="Proteomes" id="UP001598130"/>
    </source>
</evidence>
<dbReference type="InterPro" id="IPR001343">
    <property type="entry name" value="Hemolysn_Ca-bd"/>
</dbReference>
<evidence type="ECO:0000256" key="9">
    <source>
        <dbReference type="ARBA" id="ARBA00022833"/>
    </source>
</evidence>
<dbReference type="InterPro" id="IPR024079">
    <property type="entry name" value="MetalloPept_cat_dom_sf"/>
</dbReference>
<dbReference type="Pfam" id="PF08548">
    <property type="entry name" value="Peptidase_M10_C"/>
    <property type="match status" value="1"/>
</dbReference>
<evidence type="ECO:0000256" key="3">
    <source>
        <dbReference type="ARBA" id="ARBA00009490"/>
    </source>
</evidence>
<gene>
    <name evidence="11" type="ORF">OCL97_05480</name>
</gene>
<protein>
    <submittedName>
        <fullName evidence="11">M10 family metallopeptidase C-terminal domain-containing protein</fullName>
    </submittedName>
</protein>
<dbReference type="SUPFAM" id="SSF51120">
    <property type="entry name" value="beta-Roll"/>
    <property type="match status" value="2"/>
</dbReference>
<keyword evidence="12" id="KW-1185">Reference proteome</keyword>
<keyword evidence="7" id="KW-0677">Repeat</keyword>
<evidence type="ECO:0000256" key="1">
    <source>
        <dbReference type="ARBA" id="ARBA00001913"/>
    </source>
</evidence>
<evidence type="ECO:0000313" key="11">
    <source>
        <dbReference type="EMBL" id="MFD3263419.1"/>
    </source>
</evidence>
<feature type="domain" description="Peptidase metallopeptidase" evidence="10">
    <location>
        <begin position="17"/>
        <end position="194"/>
    </location>
</feature>
<evidence type="ECO:0000256" key="5">
    <source>
        <dbReference type="ARBA" id="ARBA00022670"/>
    </source>
</evidence>
<dbReference type="InterPro" id="IPR001818">
    <property type="entry name" value="Pept_M10_metallopeptidase"/>
</dbReference>
<dbReference type="Gene3D" id="2.150.10.10">
    <property type="entry name" value="Serralysin-like metalloprotease, C-terminal"/>
    <property type="match status" value="3"/>
</dbReference>
<reference evidence="11 12" key="1">
    <citation type="submission" date="2022-09" db="EMBL/GenBank/DDBJ databases">
        <title>New species of Phenylobacterium.</title>
        <authorList>
            <person name="Mieszkin S."/>
        </authorList>
    </citation>
    <scope>NUCLEOTIDE SEQUENCE [LARGE SCALE GENOMIC DNA]</scope>
    <source>
        <strain evidence="11 12">HK31-G</strain>
    </source>
</reference>
<organism evidence="11 12">
    <name type="scientific">Phenylobacterium ferrooxidans</name>
    <dbReference type="NCBI Taxonomy" id="2982689"/>
    <lineage>
        <taxon>Bacteria</taxon>
        <taxon>Pseudomonadati</taxon>
        <taxon>Pseudomonadota</taxon>
        <taxon>Alphaproteobacteria</taxon>
        <taxon>Caulobacterales</taxon>
        <taxon>Caulobacteraceae</taxon>
        <taxon>Phenylobacterium</taxon>
    </lineage>
</organism>
<dbReference type="InterPro" id="IPR013858">
    <property type="entry name" value="Peptidase_M10B_C"/>
</dbReference>
<dbReference type="PANTHER" id="PTHR38340">
    <property type="entry name" value="S-LAYER PROTEIN"/>
    <property type="match status" value="1"/>
</dbReference>
<dbReference type="SMART" id="SM00235">
    <property type="entry name" value="ZnMc"/>
    <property type="match status" value="1"/>
</dbReference>
<sequence length="530" mass="55496">MAAPSISEITSVLLYDEGNAWSGNQITFSFPKAGSTWPTYAVDDEQANADYGTVTEAQAAAIRLALQAWDKVIAPSLVETDDVANTGQIRFAFTDVNDVTGNEDTTAFAYRPPQPGFAQGAWQGDVWLDETLKTSNFAPSSAGFETVLHELGHALGLQHPFGPGATLPTGYDNVRYTIMSYDFPQDIFHVTIEPVDGVNRLVGRAVSPTTPMVFDIVALQARYGADPTTGLGDTTYTWSQATPMMQAVYDAGGTDTFDLSAHTRSSIIDLTPGAYSSIAYYSAQAQADYWSSIYPNSAATIAEFIIDPETYTWSDNLGIAYATVIENVLGGSATDTILGNDAANYLNGGGGNDFLRGFLGDDSIVGGAGFDDTHGNQGNDTVRGGDGHDWVVGGQGNDMLYGEAGDDLVYGNLGADTQDGGDGVDWVRGGQANDSLSGGGGDDWMSGDLGDDTLSGGPGADTFRTWGGTGIDRITDFSRAEGDRVQLDVGTAATASQVGADTVIDMVGGGKMILVGVSLATLDGAWIFAG</sequence>
<comment type="subcellular location">
    <subcellularLocation>
        <location evidence="2">Secreted</location>
    </subcellularLocation>
</comment>
<evidence type="ECO:0000256" key="8">
    <source>
        <dbReference type="ARBA" id="ARBA00022801"/>
    </source>
</evidence>
<comment type="caution">
    <text evidence="11">The sequence shown here is derived from an EMBL/GenBank/DDBJ whole genome shotgun (WGS) entry which is preliminary data.</text>
</comment>
<keyword evidence="5" id="KW-0645">Protease</keyword>
<dbReference type="PANTHER" id="PTHR38340:SF1">
    <property type="entry name" value="S-LAYER PROTEIN"/>
    <property type="match status" value="1"/>
</dbReference>
<dbReference type="RefSeq" id="WP_377368324.1">
    <property type="nucleotide sequence ID" value="NZ_JAOTJD010000007.1"/>
</dbReference>
<keyword evidence="4" id="KW-0964">Secreted</keyword>
<comment type="cofactor">
    <cofactor evidence="1">
        <name>Ca(2+)</name>
        <dbReference type="ChEBI" id="CHEBI:29108"/>
    </cofactor>
</comment>
<dbReference type="Proteomes" id="UP001598130">
    <property type="component" value="Unassembled WGS sequence"/>
</dbReference>
<dbReference type="InterPro" id="IPR034033">
    <property type="entry name" value="Serralysin-like"/>
</dbReference>
<comment type="similarity">
    <text evidence="3">Belongs to the peptidase M10B family.</text>
</comment>
<dbReference type="InterPro" id="IPR006026">
    <property type="entry name" value="Peptidase_Metallo"/>
</dbReference>
<dbReference type="CDD" id="cd04277">
    <property type="entry name" value="ZnMc_serralysin_like"/>
    <property type="match status" value="1"/>
</dbReference>